<evidence type="ECO:0000256" key="3">
    <source>
        <dbReference type="ARBA" id="ARBA00022801"/>
    </source>
</evidence>
<dbReference type="GO" id="GO:0005634">
    <property type="term" value="C:nucleus"/>
    <property type="evidence" value="ECO:0007669"/>
    <property type="project" value="TreeGrafter"/>
</dbReference>
<dbReference type="EC" id="3.1.3.16" evidence="1"/>
<keyword evidence="7" id="KW-1185">Reference proteome</keyword>
<evidence type="ECO:0000313" key="6">
    <source>
        <dbReference type="EMBL" id="VDD89490.1"/>
    </source>
</evidence>
<dbReference type="AlphaFoldDB" id="A0A0N4V3B2"/>
<evidence type="ECO:0000313" key="7">
    <source>
        <dbReference type="Proteomes" id="UP000274131"/>
    </source>
</evidence>
<evidence type="ECO:0000256" key="4">
    <source>
        <dbReference type="ARBA" id="ARBA00022912"/>
    </source>
</evidence>
<dbReference type="WBParaSite" id="EVEC_0000453301-mRNA-1">
    <property type="protein sequence ID" value="EVEC_0000453301-mRNA-1"/>
    <property type="gene ID" value="EVEC_0000453301"/>
</dbReference>
<dbReference type="SUPFAM" id="SSF56300">
    <property type="entry name" value="Metallo-dependent phosphatases"/>
    <property type="match status" value="1"/>
</dbReference>
<protein>
    <recommendedName>
        <fullName evidence="1">protein-serine/threonine phosphatase</fullName>
        <ecNumber evidence="1">3.1.3.16</ecNumber>
    </recommendedName>
</protein>
<organism evidence="8">
    <name type="scientific">Enterobius vermicularis</name>
    <name type="common">Human pinworm</name>
    <dbReference type="NCBI Taxonomy" id="51028"/>
    <lineage>
        <taxon>Eukaryota</taxon>
        <taxon>Metazoa</taxon>
        <taxon>Ecdysozoa</taxon>
        <taxon>Nematoda</taxon>
        <taxon>Chromadorea</taxon>
        <taxon>Rhabditida</taxon>
        <taxon>Spirurina</taxon>
        <taxon>Oxyuridomorpha</taxon>
        <taxon>Oxyuroidea</taxon>
        <taxon>Oxyuridae</taxon>
        <taxon>Enterobius</taxon>
    </lineage>
</organism>
<dbReference type="InterPro" id="IPR029052">
    <property type="entry name" value="Metallo-depent_PP-like"/>
</dbReference>
<evidence type="ECO:0000256" key="1">
    <source>
        <dbReference type="ARBA" id="ARBA00013081"/>
    </source>
</evidence>
<gene>
    <name evidence="6" type="ORF">EVEC_LOCUS4241</name>
</gene>
<dbReference type="Proteomes" id="UP000274131">
    <property type="component" value="Unassembled WGS sequence"/>
</dbReference>
<keyword evidence="2" id="KW-0479">Metal-binding</keyword>
<dbReference type="STRING" id="51028.A0A0N4V3B2"/>
<evidence type="ECO:0000256" key="5">
    <source>
        <dbReference type="ARBA" id="ARBA00023211"/>
    </source>
</evidence>
<evidence type="ECO:0000313" key="8">
    <source>
        <dbReference type="WBParaSite" id="EVEC_0000453301-mRNA-1"/>
    </source>
</evidence>
<dbReference type="InterPro" id="IPR050341">
    <property type="entry name" value="PP1_catalytic_subunit"/>
</dbReference>
<keyword evidence="5" id="KW-0464">Manganese</keyword>
<evidence type="ECO:0000256" key="2">
    <source>
        <dbReference type="ARBA" id="ARBA00022723"/>
    </source>
</evidence>
<dbReference type="PANTHER" id="PTHR11668">
    <property type="entry name" value="SERINE/THREONINE PROTEIN PHOSPHATASE"/>
    <property type="match status" value="1"/>
</dbReference>
<keyword evidence="4" id="KW-0904">Protein phosphatase</keyword>
<reference evidence="8" key="1">
    <citation type="submission" date="2017-02" db="UniProtKB">
        <authorList>
            <consortium name="WormBaseParasite"/>
        </authorList>
    </citation>
    <scope>IDENTIFICATION</scope>
</reference>
<dbReference type="GO" id="GO:0046872">
    <property type="term" value="F:metal ion binding"/>
    <property type="evidence" value="ECO:0007669"/>
    <property type="project" value="UniProtKB-KW"/>
</dbReference>
<dbReference type="Gene3D" id="3.60.21.10">
    <property type="match status" value="1"/>
</dbReference>
<dbReference type="PANTHER" id="PTHR11668:SF300">
    <property type="entry name" value="SERINE_THREONINE-PROTEIN PHOSPHATASE"/>
    <property type="match status" value="1"/>
</dbReference>
<name>A0A0N4V3B2_ENTVE</name>
<reference evidence="6 7" key="2">
    <citation type="submission" date="2018-10" db="EMBL/GenBank/DDBJ databases">
        <authorList>
            <consortium name="Pathogen Informatics"/>
        </authorList>
    </citation>
    <scope>NUCLEOTIDE SEQUENCE [LARGE SCALE GENOMIC DNA]</scope>
</reference>
<dbReference type="GO" id="GO:0004722">
    <property type="term" value="F:protein serine/threonine phosphatase activity"/>
    <property type="evidence" value="ECO:0007669"/>
    <property type="project" value="UniProtKB-EC"/>
</dbReference>
<dbReference type="GO" id="GO:0005737">
    <property type="term" value="C:cytoplasm"/>
    <property type="evidence" value="ECO:0007669"/>
    <property type="project" value="TreeGrafter"/>
</dbReference>
<dbReference type="EMBL" id="UXUI01007803">
    <property type="protein sequence ID" value="VDD89490.1"/>
    <property type="molecule type" value="Genomic_DNA"/>
</dbReference>
<accession>A0A0N4V3B2</accession>
<proteinExistence type="predicted"/>
<keyword evidence="3" id="KW-0378">Hydrolase</keyword>
<sequence length="179" mass="20768">MKTPLLKTLLTADLLWADPSREDPPFGLLYGESRRHVSHVFSETALRVALRNVGFSILIRGHELVWNGISWEFKGRCYTVHTTTRSILIPTRASLISLKKLRGTRRLHIDTVNNPLDATALNILNKAWCIQLWFYFWSQFKQDQATELDQHADEKLLEAYCLPPKLEGRRFINYTDLCL</sequence>